<sequence length="91" mass="10311">MQQATPPAFEERLVTFSYRGRLFLCRAERLDDQTYRPVVICRAPSVGEDDIELPADTDNASYGTEAEALRHAEQQAMRWVHDRTEGAQGQA</sequence>
<dbReference type="AlphaFoldDB" id="A0A3S0XB90"/>
<dbReference type="EMBL" id="RXFT01000001">
    <property type="protein sequence ID" value="RUR65638.1"/>
    <property type="molecule type" value="Genomic_DNA"/>
</dbReference>
<evidence type="ECO:0000313" key="2">
    <source>
        <dbReference type="EMBL" id="RUR65638.1"/>
    </source>
</evidence>
<name>A0A3S0XB90_9BURK</name>
<accession>A0A3S0XB90</accession>
<protein>
    <submittedName>
        <fullName evidence="2">Uncharacterized protein</fullName>
    </submittedName>
</protein>
<gene>
    <name evidence="2" type="ORF">EJP67_01050</name>
    <name evidence="1" type="ORF">GGD71_005883</name>
</gene>
<proteinExistence type="predicted"/>
<reference evidence="1 4" key="2">
    <citation type="submission" date="2020-08" db="EMBL/GenBank/DDBJ databases">
        <title>Genomic Encyclopedia of Type Strains, Phase IV (KMG-V): Genome sequencing to study the core and pangenomes of soil and plant-associated prokaryotes.</title>
        <authorList>
            <person name="Whitman W."/>
        </authorList>
    </citation>
    <scope>NUCLEOTIDE SEQUENCE [LARGE SCALE GENOMIC DNA]</scope>
    <source>
        <strain evidence="1 4">34/80</strain>
    </source>
</reference>
<evidence type="ECO:0000313" key="1">
    <source>
        <dbReference type="EMBL" id="MBB4225074.1"/>
    </source>
</evidence>
<dbReference type="RefSeq" id="WP_126018505.1">
    <property type="nucleotide sequence ID" value="NZ_JACIFZ010000010.1"/>
</dbReference>
<dbReference type="OrthoDB" id="8853254at2"/>
<reference evidence="2 3" key="1">
    <citation type="submission" date="2018-12" db="EMBL/GenBank/DDBJ databases">
        <title>The genome sequences of Variovorax guangxiensis DSM 27352.</title>
        <authorList>
            <person name="Gao J."/>
            <person name="Sun J."/>
        </authorList>
    </citation>
    <scope>NUCLEOTIDE SEQUENCE [LARGE SCALE GENOMIC DNA]</scope>
    <source>
        <strain evidence="2 3">DSM 27352</strain>
    </source>
</reference>
<evidence type="ECO:0000313" key="4">
    <source>
        <dbReference type="Proteomes" id="UP000524450"/>
    </source>
</evidence>
<comment type="caution">
    <text evidence="2">The sequence shown here is derived from an EMBL/GenBank/DDBJ whole genome shotgun (WGS) entry which is preliminary data.</text>
</comment>
<evidence type="ECO:0000313" key="3">
    <source>
        <dbReference type="Proteomes" id="UP000281118"/>
    </source>
</evidence>
<organism evidence="2 3">
    <name type="scientific">Variovorax guangxiensis</name>
    <dbReference type="NCBI Taxonomy" id="1775474"/>
    <lineage>
        <taxon>Bacteria</taxon>
        <taxon>Pseudomonadati</taxon>
        <taxon>Pseudomonadota</taxon>
        <taxon>Betaproteobacteria</taxon>
        <taxon>Burkholderiales</taxon>
        <taxon>Comamonadaceae</taxon>
        <taxon>Variovorax</taxon>
    </lineage>
</organism>
<dbReference type="Proteomes" id="UP000524450">
    <property type="component" value="Unassembled WGS sequence"/>
</dbReference>
<dbReference type="Proteomes" id="UP000281118">
    <property type="component" value="Unassembled WGS sequence"/>
</dbReference>
<dbReference type="EMBL" id="JACIFZ010000010">
    <property type="protein sequence ID" value="MBB4225074.1"/>
    <property type="molecule type" value="Genomic_DNA"/>
</dbReference>